<dbReference type="GO" id="GO:0045505">
    <property type="term" value="F:dynein intermediate chain binding"/>
    <property type="evidence" value="ECO:0007669"/>
    <property type="project" value="InterPro"/>
</dbReference>
<organism evidence="1 2">
    <name type="scientific">Desmophyllum pertusum</name>
    <dbReference type="NCBI Taxonomy" id="174260"/>
    <lineage>
        <taxon>Eukaryota</taxon>
        <taxon>Metazoa</taxon>
        <taxon>Cnidaria</taxon>
        <taxon>Anthozoa</taxon>
        <taxon>Hexacorallia</taxon>
        <taxon>Scleractinia</taxon>
        <taxon>Caryophylliina</taxon>
        <taxon>Caryophylliidae</taxon>
        <taxon>Desmophyllum</taxon>
    </lineage>
</organism>
<sequence length="55" mass="6629">MARSQPSPITSKRIHNIIDYLTYEVWRYSCRGLYEDHKFLFTLLLALKIDLQNKK</sequence>
<dbReference type="GO" id="GO:0007018">
    <property type="term" value="P:microtubule-based movement"/>
    <property type="evidence" value="ECO:0007669"/>
    <property type="project" value="InterPro"/>
</dbReference>
<keyword evidence="2" id="KW-1185">Reference proteome</keyword>
<dbReference type="GO" id="GO:0051959">
    <property type="term" value="F:dynein light intermediate chain binding"/>
    <property type="evidence" value="ECO:0007669"/>
    <property type="project" value="InterPro"/>
</dbReference>
<dbReference type="AlphaFoldDB" id="A0A9W9YRX8"/>
<accession>A0A9W9YRX8</accession>
<dbReference type="Proteomes" id="UP001163046">
    <property type="component" value="Unassembled WGS sequence"/>
</dbReference>
<evidence type="ECO:0000313" key="2">
    <source>
        <dbReference type="Proteomes" id="UP001163046"/>
    </source>
</evidence>
<dbReference type="InterPro" id="IPR026983">
    <property type="entry name" value="DHC"/>
</dbReference>
<protein>
    <submittedName>
        <fullName evidence="1">Dynein heavy chain 5, axonemal</fullName>
    </submittedName>
</protein>
<dbReference type="GO" id="GO:0030286">
    <property type="term" value="C:dynein complex"/>
    <property type="evidence" value="ECO:0007669"/>
    <property type="project" value="InterPro"/>
</dbReference>
<dbReference type="PANTHER" id="PTHR46961">
    <property type="entry name" value="DYNEIN HEAVY CHAIN 1, AXONEMAL-LIKE PROTEIN"/>
    <property type="match status" value="1"/>
</dbReference>
<dbReference type="Gene3D" id="1.10.8.1220">
    <property type="match status" value="1"/>
</dbReference>
<dbReference type="OrthoDB" id="10251809at2759"/>
<dbReference type="EMBL" id="MU827304">
    <property type="protein sequence ID" value="KAJ7365103.1"/>
    <property type="molecule type" value="Genomic_DNA"/>
</dbReference>
<name>A0A9W9YRX8_9CNID</name>
<evidence type="ECO:0000313" key="1">
    <source>
        <dbReference type="EMBL" id="KAJ7365103.1"/>
    </source>
</evidence>
<comment type="caution">
    <text evidence="1">The sequence shown here is derived from an EMBL/GenBank/DDBJ whole genome shotgun (WGS) entry which is preliminary data.</text>
</comment>
<dbReference type="PANTHER" id="PTHR46961:SF19">
    <property type="entry name" value="DYNEIN HEAVY CHAIN 5, AXONEMAL"/>
    <property type="match status" value="1"/>
</dbReference>
<gene>
    <name evidence="1" type="primary">DNAH5_1</name>
    <name evidence="1" type="ORF">OS493_007751</name>
</gene>
<feature type="non-terminal residue" evidence="1">
    <location>
        <position position="1"/>
    </location>
</feature>
<reference evidence="1" key="1">
    <citation type="submission" date="2023-01" db="EMBL/GenBank/DDBJ databases">
        <title>Genome assembly of the deep-sea coral Lophelia pertusa.</title>
        <authorList>
            <person name="Herrera S."/>
            <person name="Cordes E."/>
        </authorList>
    </citation>
    <scope>NUCLEOTIDE SEQUENCE</scope>
    <source>
        <strain evidence="1">USNM1676648</strain>
        <tissue evidence="1">Polyp</tissue>
    </source>
</reference>
<proteinExistence type="predicted"/>